<dbReference type="GO" id="GO:0005524">
    <property type="term" value="F:ATP binding"/>
    <property type="evidence" value="ECO:0007669"/>
    <property type="project" value="UniProtKB-KW"/>
</dbReference>
<feature type="region of interest" description="Disordered" evidence="4">
    <location>
        <begin position="131"/>
        <end position="190"/>
    </location>
</feature>
<feature type="region of interest" description="Disordered" evidence="4">
    <location>
        <begin position="207"/>
        <end position="249"/>
    </location>
</feature>
<evidence type="ECO:0000256" key="4">
    <source>
        <dbReference type="SAM" id="MobiDB-lite"/>
    </source>
</evidence>
<gene>
    <name evidence="5" type="ORF">CcCBS67573_g09632</name>
</gene>
<accession>A0A507DRR4</accession>
<dbReference type="SUPFAM" id="SSF56059">
    <property type="entry name" value="Glutathione synthetase ATP-binding domain-like"/>
    <property type="match status" value="1"/>
</dbReference>
<comment type="caution">
    <text evidence="5">The sequence shown here is derived from an EMBL/GenBank/DDBJ whole genome shotgun (WGS) entry which is preliminary data.</text>
</comment>
<keyword evidence="3" id="KW-0067">ATP-binding</keyword>
<keyword evidence="6" id="KW-1185">Reference proteome</keyword>
<dbReference type="EMBL" id="QEAP01000921">
    <property type="protein sequence ID" value="TPX53945.1"/>
    <property type="molecule type" value="Genomic_DNA"/>
</dbReference>
<proteinExistence type="predicted"/>
<dbReference type="PROSITE" id="PS51221">
    <property type="entry name" value="TTL"/>
    <property type="match status" value="1"/>
</dbReference>
<feature type="compositionally biased region" description="Acidic residues" evidence="4">
    <location>
        <begin position="209"/>
        <end position="228"/>
    </location>
</feature>
<dbReference type="PANTHER" id="PTHR12241:SF147">
    <property type="entry name" value="TUBULIN POLYGLUTAMYLASE TTLL7"/>
    <property type="match status" value="1"/>
</dbReference>
<keyword evidence="1" id="KW-0436">Ligase</keyword>
<organism evidence="5 6">
    <name type="scientific">Chytriomyces confervae</name>
    <dbReference type="NCBI Taxonomy" id="246404"/>
    <lineage>
        <taxon>Eukaryota</taxon>
        <taxon>Fungi</taxon>
        <taxon>Fungi incertae sedis</taxon>
        <taxon>Chytridiomycota</taxon>
        <taxon>Chytridiomycota incertae sedis</taxon>
        <taxon>Chytridiomycetes</taxon>
        <taxon>Chytridiales</taxon>
        <taxon>Chytriomycetaceae</taxon>
        <taxon>Chytriomyces</taxon>
    </lineage>
</organism>
<name>A0A507DRR4_9FUNG</name>
<evidence type="ECO:0000256" key="2">
    <source>
        <dbReference type="ARBA" id="ARBA00022741"/>
    </source>
</evidence>
<dbReference type="GO" id="GO:0015631">
    <property type="term" value="F:tubulin binding"/>
    <property type="evidence" value="ECO:0007669"/>
    <property type="project" value="TreeGrafter"/>
</dbReference>
<dbReference type="GO" id="GO:0070740">
    <property type="term" value="F:tubulin-glutamic acid ligase activity"/>
    <property type="evidence" value="ECO:0007669"/>
    <property type="project" value="TreeGrafter"/>
</dbReference>
<protein>
    <submittedName>
        <fullName evidence="5">Uncharacterized protein</fullName>
    </submittedName>
</protein>
<evidence type="ECO:0000256" key="1">
    <source>
        <dbReference type="ARBA" id="ARBA00022598"/>
    </source>
</evidence>
<dbReference type="Gene3D" id="3.30.470.20">
    <property type="entry name" value="ATP-grasp fold, B domain"/>
    <property type="match status" value="1"/>
</dbReference>
<evidence type="ECO:0000313" key="6">
    <source>
        <dbReference type="Proteomes" id="UP000320333"/>
    </source>
</evidence>
<evidence type="ECO:0000313" key="5">
    <source>
        <dbReference type="EMBL" id="TPX53945.1"/>
    </source>
</evidence>
<dbReference type="Proteomes" id="UP000320333">
    <property type="component" value="Unassembled WGS sequence"/>
</dbReference>
<feature type="compositionally biased region" description="Acidic residues" evidence="4">
    <location>
        <begin position="153"/>
        <end position="189"/>
    </location>
</feature>
<dbReference type="PANTHER" id="PTHR12241">
    <property type="entry name" value="TUBULIN POLYGLUTAMYLASE"/>
    <property type="match status" value="1"/>
</dbReference>
<feature type="compositionally biased region" description="Pro residues" evidence="4">
    <location>
        <begin position="20"/>
        <end position="31"/>
    </location>
</feature>
<dbReference type="InterPro" id="IPR004344">
    <property type="entry name" value="TTL/TTLL_fam"/>
</dbReference>
<dbReference type="GO" id="GO:0036064">
    <property type="term" value="C:ciliary basal body"/>
    <property type="evidence" value="ECO:0007669"/>
    <property type="project" value="TreeGrafter"/>
</dbReference>
<sequence length="1149" mass="130538">MDPVPRFTLPTRPSRLHRAPSPPPPARLPEPPIHERPYPHSIKLSNRATPPTSNGPLEADPPSFIESAKLLKPHLFAKENQQHVRKTRRTVSDAMQDPVNGTKPAMRSSFSHTEVPLKPLWKHSEPFKKLTVPDSRVSSSSTLLGDAEKDKELDCEDCASVPDVDDSEDSDDNDNNEELDEEDDEEEQEMSGTVFIDAFNVFYSTANDTDFDSNEENDDDEEEEDGTEADSRGTSCTRQHSKPTTHKISTRESKLRKCISAKKYGIAVMLDTEQESVDDEYTSSTSAAVIKPAIVPSLFDDGDAVLYFPKDGETVGRIPAELKDAMKWKICKFTPKVIRTCLRRAGFKLVKGGKRWIGYWGKHYPAEKFKGVQPWQKVNHYPLSFEIGRKDKMYLNVCRMRERVKDDTMALDFLPATFFLPSQRRRLKLAFHSHPSWIIKPPASARGIGIRVVNKWKDVPQRKDVIASKYIQNPYLIDKKKFDIRLYVVVTSFDPLRIYLFKEGIVRFAAEKYSTTVSKNNVRNRFVHLTNYSVSKKKKGKLGSESSQPQTFPFGDERFSTADSKWSLERLQEYFTLQGIAFPKIMESIHHVIISTVISAHASNSSGTRMYAANVSSCYELFGFDVLLDSNLKPWVMEVNISPSLKASCCVDEVIKSRLAVDLFNLVGIRVKDLEESQKRRKKQTYQKPFLSIAERQKMRHFSMNYDFNLMLDLTENDLKILKESEDERKGCFDRVFPTIHTFPYLKLFASTPYSDNLLLQWTRVAHENSAKAYNLLRRMPFTSMNRVNSASVTTPPVSSTARTAVSAKVLKKPTPVPNFARDTILSASRRSSAAPARLVPHPPVDVISKQDVAVSDAGTHPILSDSQTPTQPPLTHERILPAYESNIPLPRSSYPQYESSSPFTHTDAHAPFPERLAMPVARSTISLQASNSNIPIMNLTTSYVMKPRKLSLKPKHVVVESDGVSEHVIRQMQQLQLQQLYQQQQLHQQQQIHQQHQQFYQQQQETDYSTANPILPRFEVTDFSKRYPSTSAYKAAMAIANVTAHFRALESGGHQTHFQSSSARPEFSSHASLFGRELTRDEADVWAAAVQQQQQQLQRVQLNLHFEDTDRYAPLNAVINSSLEKKAARAFSRRLLNTPARMDPSDQR</sequence>
<dbReference type="Pfam" id="PF03133">
    <property type="entry name" value="TTL"/>
    <property type="match status" value="1"/>
</dbReference>
<dbReference type="AlphaFoldDB" id="A0A507DRR4"/>
<dbReference type="OrthoDB" id="202825at2759"/>
<keyword evidence="2" id="KW-0547">Nucleotide-binding</keyword>
<feature type="region of interest" description="Disordered" evidence="4">
    <location>
        <begin position="76"/>
        <end position="118"/>
    </location>
</feature>
<dbReference type="GO" id="GO:0000226">
    <property type="term" value="P:microtubule cytoskeleton organization"/>
    <property type="evidence" value="ECO:0007669"/>
    <property type="project" value="TreeGrafter"/>
</dbReference>
<feature type="compositionally biased region" description="Polar residues" evidence="4">
    <location>
        <begin position="43"/>
        <end position="55"/>
    </location>
</feature>
<feature type="region of interest" description="Disordered" evidence="4">
    <location>
        <begin position="1"/>
        <end position="62"/>
    </location>
</feature>
<reference evidence="5 6" key="1">
    <citation type="journal article" date="2019" name="Sci. Rep.">
        <title>Comparative genomics of chytrid fungi reveal insights into the obligate biotrophic and pathogenic lifestyle of Synchytrium endobioticum.</title>
        <authorList>
            <person name="van de Vossenberg B.T.L.H."/>
            <person name="Warris S."/>
            <person name="Nguyen H.D.T."/>
            <person name="van Gent-Pelzer M.P.E."/>
            <person name="Joly D.L."/>
            <person name="van de Geest H.C."/>
            <person name="Bonants P.J.M."/>
            <person name="Smith D.S."/>
            <person name="Levesque C.A."/>
            <person name="van der Lee T.A.J."/>
        </authorList>
    </citation>
    <scope>NUCLEOTIDE SEQUENCE [LARGE SCALE GENOMIC DNA]</scope>
    <source>
        <strain evidence="5 6">CBS 675.73</strain>
    </source>
</reference>
<evidence type="ECO:0000256" key="3">
    <source>
        <dbReference type="ARBA" id="ARBA00022840"/>
    </source>
</evidence>